<evidence type="ECO:0000313" key="1">
    <source>
        <dbReference type="EMBL" id="RMZ95141.1"/>
    </source>
</evidence>
<dbReference type="AlphaFoldDB" id="A0A3M7P7S8"/>
<sequence length="59" mass="6575">MYLSCLKGSYLFHDQLITKFVTKLVGTGLVTTPVIKVYDQVIQSNLVITNTLGEKLELS</sequence>
<reference evidence="1 2" key="1">
    <citation type="journal article" date="2018" name="Sci. Rep.">
        <title>Genomic signatures of local adaptation to the degree of environmental predictability in rotifers.</title>
        <authorList>
            <person name="Franch-Gras L."/>
            <person name="Hahn C."/>
            <person name="Garcia-Roger E.M."/>
            <person name="Carmona M.J."/>
            <person name="Serra M."/>
            <person name="Gomez A."/>
        </authorList>
    </citation>
    <scope>NUCLEOTIDE SEQUENCE [LARGE SCALE GENOMIC DNA]</scope>
    <source>
        <strain evidence="1">HYR1</strain>
    </source>
</reference>
<protein>
    <submittedName>
        <fullName evidence="1">Uncharacterized protein</fullName>
    </submittedName>
</protein>
<dbReference type="Proteomes" id="UP000276133">
    <property type="component" value="Unassembled WGS sequence"/>
</dbReference>
<gene>
    <name evidence="1" type="ORF">BpHYR1_031676</name>
</gene>
<keyword evidence="2" id="KW-1185">Reference proteome</keyword>
<proteinExistence type="predicted"/>
<evidence type="ECO:0000313" key="2">
    <source>
        <dbReference type="Proteomes" id="UP000276133"/>
    </source>
</evidence>
<comment type="caution">
    <text evidence="1">The sequence shown here is derived from an EMBL/GenBank/DDBJ whole genome shotgun (WGS) entry which is preliminary data.</text>
</comment>
<accession>A0A3M7P7S8</accession>
<name>A0A3M7P7S8_BRAPC</name>
<dbReference type="EMBL" id="REGN01012565">
    <property type="protein sequence ID" value="RMZ95141.1"/>
    <property type="molecule type" value="Genomic_DNA"/>
</dbReference>
<organism evidence="1 2">
    <name type="scientific">Brachionus plicatilis</name>
    <name type="common">Marine rotifer</name>
    <name type="synonym">Brachionus muelleri</name>
    <dbReference type="NCBI Taxonomy" id="10195"/>
    <lineage>
        <taxon>Eukaryota</taxon>
        <taxon>Metazoa</taxon>
        <taxon>Spiralia</taxon>
        <taxon>Gnathifera</taxon>
        <taxon>Rotifera</taxon>
        <taxon>Eurotatoria</taxon>
        <taxon>Monogononta</taxon>
        <taxon>Pseudotrocha</taxon>
        <taxon>Ploima</taxon>
        <taxon>Brachionidae</taxon>
        <taxon>Brachionus</taxon>
    </lineage>
</organism>